<evidence type="ECO:0000313" key="5">
    <source>
        <dbReference type="Proteomes" id="UP000646911"/>
    </source>
</evidence>
<keyword evidence="5" id="KW-1185">Reference proteome</keyword>
<organism evidence="4 5">
    <name type="scientific">Undibacterium umbellatum</name>
    <dbReference type="NCBI Taxonomy" id="2762300"/>
    <lineage>
        <taxon>Bacteria</taxon>
        <taxon>Pseudomonadati</taxon>
        <taxon>Pseudomonadota</taxon>
        <taxon>Betaproteobacteria</taxon>
        <taxon>Burkholderiales</taxon>
        <taxon>Oxalobacteraceae</taxon>
        <taxon>Undibacterium</taxon>
    </lineage>
</organism>
<dbReference type="Gene3D" id="1.10.3130.20">
    <property type="entry name" value="Phycobilisome linker domain"/>
    <property type="match status" value="1"/>
</dbReference>
<gene>
    <name evidence="4" type="ORF">H8L47_06855</name>
</gene>
<dbReference type="Pfam" id="PF13946">
    <property type="entry name" value="DUF4214"/>
    <property type="match status" value="1"/>
</dbReference>
<protein>
    <submittedName>
        <fullName evidence="4">DUF4214 domain-containing protein</fullName>
    </submittedName>
</protein>
<dbReference type="CDD" id="cd05379">
    <property type="entry name" value="CAP_bacterial"/>
    <property type="match status" value="1"/>
</dbReference>
<feature type="signal peptide" evidence="1">
    <location>
        <begin position="1"/>
        <end position="22"/>
    </location>
</feature>
<dbReference type="Gene3D" id="3.40.33.10">
    <property type="entry name" value="CAP"/>
    <property type="match status" value="1"/>
</dbReference>
<evidence type="ECO:0000256" key="1">
    <source>
        <dbReference type="SAM" id="SignalP"/>
    </source>
</evidence>
<name>A0ABR6Z7W0_9BURK</name>
<dbReference type="InterPro" id="IPR014044">
    <property type="entry name" value="CAP_dom"/>
</dbReference>
<dbReference type="InterPro" id="IPR025282">
    <property type="entry name" value="DUF4214"/>
</dbReference>
<feature type="domain" description="SCP" evidence="2">
    <location>
        <begin position="142"/>
        <end position="256"/>
    </location>
</feature>
<feature type="domain" description="DUF4214" evidence="3">
    <location>
        <begin position="723"/>
        <end position="793"/>
    </location>
</feature>
<dbReference type="Pfam" id="PF00188">
    <property type="entry name" value="CAP"/>
    <property type="match status" value="1"/>
</dbReference>
<proteinExistence type="predicted"/>
<reference evidence="4 5" key="1">
    <citation type="submission" date="2020-08" db="EMBL/GenBank/DDBJ databases">
        <title>Novel species isolated from subtropical streams in China.</title>
        <authorList>
            <person name="Lu H."/>
        </authorList>
    </citation>
    <scope>NUCLEOTIDE SEQUENCE [LARGE SCALE GENOMIC DNA]</scope>
    <source>
        <strain evidence="4 5">NL8W</strain>
    </source>
</reference>
<sequence>MANIKPCLSALLILLLSACGGAGTSEEGQSSKSPAAPAPLANVAIATTESQPSATIQLDEPLTLEQFKALNKDWPIQSRPAPAPATLLPPLVLDTQNREMVRNAYNTLYPQSDNVAMNWTGDYATGKAGTPGTQYQDATLLRINLIRAMAGVPANVAFDPTYSAKSQQAAFMMSVNGQLSHTPPSNWKFYTADGGEAAGRSNLALGNAGADAISNGYLADSGGNNAAVGHRRWLLHPQTQTMGSGSVPGSAGGSANFLYSANSLWVFDNNAAMARPKLRDDFIAWPPKGYIPYPVVYGRWSFSYRDADFSNTRLTVSKAGVNIPVTIEPQTKGYGENTLVWLLQGTTDGSKASKPSSDESYSVTLADVRISGAAHTFNYNVIVFDPEVATPGAATPQISAGASVKVNAPLAFQVKPVADASGYELKTYLKAPVPDTWTVKNGVGSWTATTATSYSAFGNSNFVLFHGDFGLQALACNNKLLIAAGGQVEFDKTTGYATPGEYLKAQVSTNDGAAWSDVFSEKGTSSPQATGHIKVDLSKYAGSTVNFRFIVTSDSGAAVYTTPGISGWQFNNIKFANVAQLVDEQTGFINGNQGSISVAFSKAGDYLAIARNQYQGRFFSHWGKPHNFTVNSTGFEGDLANYTISKTASGYAITDKSGNSATQTVPASARIAFKDVTVAFDVEGQPGQAYRIYQAAFGRVPDLAGLGYWIKEMDRGTSLLNVAASFMQSAEFKTLYGATPSTDIFLTTLYRNILGRQPDQAGYDYWKAEVQAKRIDLAGVLASFTESQENKARTASATQYGIAYTPYLQ</sequence>
<accession>A0ABR6Z7W0</accession>
<dbReference type="EMBL" id="JACOFX010000002">
    <property type="protein sequence ID" value="MBC3907277.1"/>
    <property type="molecule type" value="Genomic_DNA"/>
</dbReference>
<dbReference type="InterPro" id="IPR038255">
    <property type="entry name" value="PBS_linker_sf"/>
</dbReference>
<feature type="chain" id="PRO_5045716599" evidence="1">
    <location>
        <begin position="23"/>
        <end position="809"/>
    </location>
</feature>
<dbReference type="PROSITE" id="PS51257">
    <property type="entry name" value="PROKAR_LIPOPROTEIN"/>
    <property type="match status" value="1"/>
</dbReference>
<evidence type="ECO:0000313" key="4">
    <source>
        <dbReference type="EMBL" id="MBC3907277.1"/>
    </source>
</evidence>
<dbReference type="InterPro" id="IPR035940">
    <property type="entry name" value="CAP_sf"/>
</dbReference>
<evidence type="ECO:0000259" key="3">
    <source>
        <dbReference type="Pfam" id="PF13946"/>
    </source>
</evidence>
<dbReference type="Proteomes" id="UP000646911">
    <property type="component" value="Unassembled WGS sequence"/>
</dbReference>
<evidence type="ECO:0000259" key="2">
    <source>
        <dbReference type="Pfam" id="PF00188"/>
    </source>
</evidence>
<dbReference type="RefSeq" id="WP_186952603.1">
    <property type="nucleotide sequence ID" value="NZ_JACOFX010000002.1"/>
</dbReference>
<comment type="caution">
    <text evidence="4">The sequence shown here is derived from an EMBL/GenBank/DDBJ whole genome shotgun (WGS) entry which is preliminary data.</text>
</comment>
<keyword evidence="1" id="KW-0732">Signal</keyword>